<organism evidence="2 3">
    <name type="scientific">Miscanthus lutarioriparius</name>
    <dbReference type="NCBI Taxonomy" id="422564"/>
    <lineage>
        <taxon>Eukaryota</taxon>
        <taxon>Viridiplantae</taxon>
        <taxon>Streptophyta</taxon>
        <taxon>Embryophyta</taxon>
        <taxon>Tracheophyta</taxon>
        <taxon>Spermatophyta</taxon>
        <taxon>Magnoliopsida</taxon>
        <taxon>Liliopsida</taxon>
        <taxon>Poales</taxon>
        <taxon>Poaceae</taxon>
        <taxon>PACMAD clade</taxon>
        <taxon>Panicoideae</taxon>
        <taxon>Andropogonodae</taxon>
        <taxon>Andropogoneae</taxon>
        <taxon>Saccharinae</taxon>
        <taxon>Miscanthus</taxon>
    </lineage>
</organism>
<sequence>MATTLPDPWQTHRSHLPHRKGQRWLLPFAPLQFATYSNSLTKKLSKKGPFDPEGAASHSSMGSVKRLQRVLRDDLTRSKTFCLAFSYQINYASLTKLFLGVRLS</sequence>
<keyword evidence="3" id="KW-1185">Reference proteome</keyword>
<protein>
    <submittedName>
        <fullName evidence="2">Uncharacterized protein</fullName>
    </submittedName>
</protein>
<dbReference type="EMBL" id="CAJGYO010000016">
    <property type="protein sequence ID" value="CAD6272501.1"/>
    <property type="molecule type" value="Genomic_DNA"/>
</dbReference>
<dbReference type="Proteomes" id="UP000604825">
    <property type="component" value="Unassembled WGS sequence"/>
</dbReference>
<name>A0A811RR32_9POAL</name>
<proteinExistence type="predicted"/>
<comment type="caution">
    <text evidence="2">The sequence shown here is derived from an EMBL/GenBank/DDBJ whole genome shotgun (WGS) entry which is preliminary data.</text>
</comment>
<gene>
    <name evidence="2" type="ORF">NCGR_LOCUS55776</name>
</gene>
<feature type="region of interest" description="Disordered" evidence="1">
    <location>
        <begin position="45"/>
        <end position="64"/>
    </location>
</feature>
<dbReference type="AlphaFoldDB" id="A0A811RR32"/>
<evidence type="ECO:0000256" key="1">
    <source>
        <dbReference type="SAM" id="MobiDB-lite"/>
    </source>
</evidence>
<evidence type="ECO:0000313" key="3">
    <source>
        <dbReference type="Proteomes" id="UP000604825"/>
    </source>
</evidence>
<reference evidence="2" key="1">
    <citation type="submission" date="2020-10" db="EMBL/GenBank/DDBJ databases">
        <authorList>
            <person name="Han B."/>
            <person name="Lu T."/>
            <person name="Zhao Q."/>
            <person name="Huang X."/>
            <person name="Zhao Y."/>
        </authorList>
    </citation>
    <scope>NUCLEOTIDE SEQUENCE</scope>
</reference>
<accession>A0A811RR32</accession>
<evidence type="ECO:0000313" key="2">
    <source>
        <dbReference type="EMBL" id="CAD6272501.1"/>
    </source>
</evidence>